<dbReference type="PANTHER" id="PTHR31303:SF1">
    <property type="entry name" value="CTP-DEPENDENT DIACYLGLYCEROL KINASE 1"/>
    <property type="match status" value="1"/>
</dbReference>
<evidence type="ECO:0000256" key="1">
    <source>
        <dbReference type="SAM" id="Phobius"/>
    </source>
</evidence>
<dbReference type="InterPro" id="IPR037997">
    <property type="entry name" value="Dgk1-like"/>
</dbReference>
<protein>
    <recommendedName>
        <fullName evidence="3">Phosphatidate cytidylyltransferase</fullName>
    </recommendedName>
</protein>
<feature type="transmembrane region" description="Helical" evidence="1">
    <location>
        <begin position="146"/>
        <end position="164"/>
    </location>
</feature>
<dbReference type="AlphaFoldDB" id="X1QMW5"/>
<feature type="transmembrane region" description="Helical" evidence="1">
    <location>
        <begin position="31"/>
        <end position="56"/>
    </location>
</feature>
<sequence length="326" mass="37612">MTFIIVIIVELLMFQDVTLYSVTIPIFSLALGLPLLIISAIVLISSVILFLFKLVFKNKDLSKFWNSLEEKTRKRSKLRGDTYRKIPHVLIFVGLFVVWYLGVDFVINLSGSISGMIPDDNNMFSLFIQILIEPNSISEVLFSLGWFYYLIFFFFYGFCFIILANELTRKVRIFAFPFNFLSNILLSEEEKKGYGTYLYFAIGQMVAALLTPPMVFLTILGISSIADLATSQIGIRFGKTKIRWNKEKSWEGSIAGIIACFIICFFFIGIPWAVIFTFAFLLFDIFTNKPIDISDNLLIPIGSSLIYLFIRFFFNFDYYTIIMTWI</sequence>
<feature type="transmembrane region" description="Helical" evidence="1">
    <location>
        <begin position="256"/>
        <end position="285"/>
    </location>
</feature>
<reference evidence="2" key="1">
    <citation type="journal article" date="2014" name="Front. Microbiol.">
        <title>High frequency of phylogenetically diverse reductive dehalogenase-homologous genes in deep subseafloor sedimentary metagenomes.</title>
        <authorList>
            <person name="Kawai M."/>
            <person name="Futagami T."/>
            <person name="Toyoda A."/>
            <person name="Takaki Y."/>
            <person name="Nishi S."/>
            <person name="Hori S."/>
            <person name="Arai W."/>
            <person name="Tsubouchi T."/>
            <person name="Morono Y."/>
            <person name="Uchiyama I."/>
            <person name="Ito T."/>
            <person name="Fujiyama A."/>
            <person name="Inagaki F."/>
            <person name="Takami H."/>
        </authorList>
    </citation>
    <scope>NUCLEOTIDE SEQUENCE</scope>
    <source>
        <strain evidence="2">Expedition CK06-06</strain>
    </source>
</reference>
<proteinExistence type="predicted"/>
<feature type="transmembrane region" description="Helical" evidence="1">
    <location>
        <begin position="83"/>
        <end position="102"/>
    </location>
</feature>
<accession>X1QMW5</accession>
<keyword evidence="1" id="KW-0472">Membrane</keyword>
<organism evidence="2">
    <name type="scientific">marine sediment metagenome</name>
    <dbReference type="NCBI Taxonomy" id="412755"/>
    <lineage>
        <taxon>unclassified sequences</taxon>
        <taxon>metagenomes</taxon>
        <taxon>ecological metagenomes</taxon>
    </lineage>
</organism>
<dbReference type="GO" id="GO:0004143">
    <property type="term" value="F:ATP-dependent diacylglycerol kinase activity"/>
    <property type="evidence" value="ECO:0007669"/>
    <property type="project" value="InterPro"/>
</dbReference>
<feature type="transmembrane region" description="Helical" evidence="1">
    <location>
        <begin position="297"/>
        <end position="314"/>
    </location>
</feature>
<comment type="caution">
    <text evidence="2">The sequence shown here is derived from an EMBL/GenBank/DDBJ whole genome shotgun (WGS) entry which is preliminary data.</text>
</comment>
<evidence type="ECO:0000313" key="2">
    <source>
        <dbReference type="EMBL" id="GAI69573.1"/>
    </source>
</evidence>
<evidence type="ECO:0008006" key="3">
    <source>
        <dbReference type="Google" id="ProtNLM"/>
    </source>
</evidence>
<dbReference type="PANTHER" id="PTHR31303">
    <property type="entry name" value="CTP-DEPENDENT DIACYLGLYCEROL KINASE 1"/>
    <property type="match status" value="1"/>
</dbReference>
<keyword evidence="1" id="KW-1133">Transmembrane helix</keyword>
<gene>
    <name evidence="2" type="ORF">S12H4_00592</name>
</gene>
<dbReference type="EMBL" id="BARW01000077">
    <property type="protein sequence ID" value="GAI69573.1"/>
    <property type="molecule type" value="Genomic_DNA"/>
</dbReference>
<keyword evidence="1" id="KW-0812">Transmembrane</keyword>
<name>X1QMW5_9ZZZZ</name>